<dbReference type="AlphaFoldDB" id="A0A0F9I8N0"/>
<protein>
    <submittedName>
        <fullName evidence="2">Uncharacterized protein</fullName>
    </submittedName>
</protein>
<evidence type="ECO:0000313" key="2">
    <source>
        <dbReference type="EMBL" id="KKL90180.1"/>
    </source>
</evidence>
<evidence type="ECO:0000256" key="1">
    <source>
        <dbReference type="SAM" id="MobiDB-lite"/>
    </source>
</evidence>
<dbReference type="EMBL" id="LAZR01020080">
    <property type="protein sequence ID" value="KKL90180.1"/>
    <property type="molecule type" value="Genomic_DNA"/>
</dbReference>
<feature type="region of interest" description="Disordered" evidence="1">
    <location>
        <begin position="50"/>
        <end position="74"/>
    </location>
</feature>
<organism evidence="2">
    <name type="scientific">marine sediment metagenome</name>
    <dbReference type="NCBI Taxonomy" id="412755"/>
    <lineage>
        <taxon>unclassified sequences</taxon>
        <taxon>metagenomes</taxon>
        <taxon>ecological metagenomes</taxon>
    </lineage>
</organism>
<accession>A0A0F9I8N0</accession>
<name>A0A0F9I8N0_9ZZZZ</name>
<gene>
    <name evidence="2" type="ORF">LCGC14_1907280</name>
</gene>
<proteinExistence type="predicted"/>
<reference evidence="2" key="1">
    <citation type="journal article" date="2015" name="Nature">
        <title>Complex archaea that bridge the gap between prokaryotes and eukaryotes.</title>
        <authorList>
            <person name="Spang A."/>
            <person name="Saw J.H."/>
            <person name="Jorgensen S.L."/>
            <person name="Zaremba-Niedzwiedzka K."/>
            <person name="Martijn J."/>
            <person name="Lind A.E."/>
            <person name="van Eijk R."/>
            <person name="Schleper C."/>
            <person name="Guy L."/>
            <person name="Ettema T.J."/>
        </authorList>
    </citation>
    <scope>NUCLEOTIDE SEQUENCE</scope>
</reference>
<comment type="caution">
    <text evidence="2">The sequence shown here is derived from an EMBL/GenBank/DDBJ whole genome shotgun (WGS) entry which is preliminary data.</text>
</comment>
<sequence>MKRLLTALLAIALTAVASLPASAAPERVTLCHFGETKQVPKRAVSGHLGHGDYLGECQEPDPDPDPEPAPAPPSSAQPLYKMWLLTRDKQVLVGRWKDTLTFPGYWQCLIISETHPSEERQRNLCFRGQYPSNYNSARLRHLADEDRRLGGWWVADNTPCAAAVYDDGSWYCNKFTIWGTR</sequence>